<dbReference type="RefSeq" id="WP_088844769.1">
    <property type="nucleotide sequence ID" value="NZ_FYEW01000002.1"/>
</dbReference>
<name>A0A212UEM8_9BACT</name>
<gene>
    <name evidence="1" type="ORF">SAMN06265337_3516</name>
</gene>
<protein>
    <recommendedName>
        <fullName evidence="3">SpoIIAA-like</fullName>
    </recommendedName>
</protein>
<dbReference type="AlphaFoldDB" id="A0A212UEM8"/>
<keyword evidence="2" id="KW-1185">Reference proteome</keyword>
<dbReference type="OrthoDB" id="884362at2"/>
<reference evidence="2" key="1">
    <citation type="submission" date="2017-06" db="EMBL/GenBank/DDBJ databases">
        <authorList>
            <person name="Varghese N."/>
            <person name="Submissions S."/>
        </authorList>
    </citation>
    <scope>NUCLEOTIDE SEQUENCE [LARGE SCALE GENOMIC DNA]</scope>
    <source>
        <strain evidence="2">DSM 11116</strain>
    </source>
</reference>
<dbReference type="EMBL" id="FYEW01000002">
    <property type="protein sequence ID" value="SNC76695.1"/>
    <property type="molecule type" value="Genomic_DNA"/>
</dbReference>
<proteinExistence type="predicted"/>
<evidence type="ECO:0008006" key="3">
    <source>
        <dbReference type="Google" id="ProtNLM"/>
    </source>
</evidence>
<accession>A0A212UEM8</accession>
<dbReference type="Proteomes" id="UP000198131">
    <property type="component" value="Unassembled WGS sequence"/>
</dbReference>
<organism evidence="1 2">
    <name type="scientific">Hymenobacter gelipurpurascens</name>
    <dbReference type="NCBI Taxonomy" id="89968"/>
    <lineage>
        <taxon>Bacteria</taxon>
        <taxon>Pseudomonadati</taxon>
        <taxon>Bacteroidota</taxon>
        <taxon>Cytophagia</taxon>
        <taxon>Cytophagales</taxon>
        <taxon>Hymenobacteraceae</taxon>
        <taxon>Hymenobacter</taxon>
    </lineage>
</organism>
<evidence type="ECO:0000313" key="1">
    <source>
        <dbReference type="EMBL" id="SNC76695.1"/>
    </source>
</evidence>
<sequence length="144" mass="16453">MPDPAPDYLTITYRPDLDVLVGRWMRPVTLPEMQAGYDLMLEAAVEHKCQYWLLDVRRRINTDGQGAHWMMTEFLPAVGVRLGGRTYLAYLLAPLLLRDQSADAAFPTPESMADKPFMGLRFTDEREAIEWLLEGRRNRLAGVA</sequence>
<evidence type="ECO:0000313" key="2">
    <source>
        <dbReference type="Proteomes" id="UP000198131"/>
    </source>
</evidence>